<reference evidence="6" key="1">
    <citation type="journal article" date="2019" name="Int. J. Syst. Evol. Microbiol.">
        <title>The Global Catalogue of Microorganisms (GCM) 10K type strain sequencing project: providing services to taxonomists for standard genome sequencing and annotation.</title>
        <authorList>
            <consortium name="The Broad Institute Genomics Platform"/>
            <consortium name="The Broad Institute Genome Sequencing Center for Infectious Disease"/>
            <person name="Wu L."/>
            <person name="Ma J."/>
        </authorList>
    </citation>
    <scope>NUCLEOTIDE SEQUENCE [LARGE SCALE GENOMIC DNA]</scope>
    <source>
        <strain evidence="6">JCM 30234</strain>
    </source>
</reference>
<sequence length="87" mass="9995">MKKAIIRLVVLAILLINQILTTIGFDSLPFSQDQIYEGVSSVATVIGTIWTWWKNNNMTPEAQHADNWMKAQKRKHKQQQNNMKGNV</sequence>
<dbReference type="EMBL" id="JBHTGR010000057">
    <property type="protein sequence ID" value="MFC7748296.1"/>
    <property type="molecule type" value="Genomic_DNA"/>
</dbReference>
<gene>
    <name evidence="5" type="ORF">ACFQU8_13980</name>
</gene>
<dbReference type="InterPro" id="IPR006479">
    <property type="entry name" value="Holin"/>
</dbReference>
<evidence type="ECO:0000313" key="5">
    <source>
        <dbReference type="EMBL" id="MFC7748296.1"/>
    </source>
</evidence>
<comment type="caution">
    <text evidence="5">The sequence shown here is derived from an EMBL/GenBank/DDBJ whole genome shotgun (WGS) entry which is preliminary data.</text>
</comment>
<evidence type="ECO:0000256" key="2">
    <source>
        <dbReference type="ARBA" id="ARBA00022692"/>
    </source>
</evidence>
<evidence type="ECO:0000256" key="4">
    <source>
        <dbReference type="ARBA" id="ARBA00023136"/>
    </source>
</evidence>
<keyword evidence="4" id="KW-0472">Membrane</keyword>
<evidence type="ECO:0000256" key="1">
    <source>
        <dbReference type="ARBA" id="ARBA00004370"/>
    </source>
</evidence>
<evidence type="ECO:0000313" key="6">
    <source>
        <dbReference type="Proteomes" id="UP001596620"/>
    </source>
</evidence>
<keyword evidence="3" id="KW-1133">Transmembrane helix</keyword>
<comment type="subcellular location">
    <subcellularLocation>
        <location evidence="1">Membrane</location>
    </subcellularLocation>
</comment>
<dbReference type="RefSeq" id="WP_382361594.1">
    <property type="nucleotide sequence ID" value="NZ_JBHTGR010000057.1"/>
</dbReference>
<organism evidence="5 6">
    <name type="scientific">Lentibacillus kimchii</name>
    <dbReference type="NCBI Taxonomy" id="1542911"/>
    <lineage>
        <taxon>Bacteria</taxon>
        <taxon>Bacillati</taxon>
        <taxon>Bacillota</taxon>
        <taxon>Bacilli</taxon>
        <taxon>Bacillales</taxon>
        <taxon>Bacillaceae</taxon>
        <taxon>Lentibacillus</taxon>
    </lineage>
</organism>
<keyword evidence="6" id="KW-1185">Reference proteome</keyword>
<protein>
    <submittedName>
        <fullName evidence="5">Phage holin</fullName>
    </submittedName>
</protein>
<evidence type="ECO:0000256" key="3">
    <source>
        <dbReference type="ARBA" id="ARBA00022989"/>
    </source>
</evidence>
<dbReference type="NCBIfam" id="TIGR01592">
    <property type="entry name" value="holin_SPP1"/>
    <property type="match status" value="1"/>
</dbReference>
<name>A0ABW2V0F5_9BACI</name>
<accession>A0ABW2V0F5</accession>
<proteinExistence type="predicted"/>
<dbReference type="Pfam" id="PF04688">
    <property type="entry name" value="Holin_SPP1"/>
    <property type="match status" value="1"/>
</dbReference>
<dbReference type="Proteomes" id="UP001596620">
    <property type="component" value="Unassembled WGS sequence"/>
</dbReference>
<keyword evidence="2" id="KW-0812">Transmembrane</keyword>